<dbReference type="Proteomes" id="UP000228593">
    <property type="component" value="Unassembled WGS sequence"/>
</dbReference>
<keyword evidence="2" id="KW-0238">DNA-binding</keyword>
<dbReference type="EMBL" id="PDOB01000003">
    <property type="protein sequence ID" value="PIL41114.1"/>
    <property type="molecule type" value="Genomic_DNA"/>
</dbReference>
<dbReference type="Gene3D" id="1.10.10.60">
    <property type="entry name" value="Homeodomain-like"/>
    <property type="match status" value="2"/>
</dbReference>
<protein>
    <submittedName>
        <fullName evidence="5">AraC family transcriptional regulator</fullName>
    </submittedName>
</protein>
<keyword evidence="1" id="KW-0805">Transcription regulation</keyword>
<keyword evidence="3" id="KW-0804">Transcription</keyword>
<dbReference type="PROSITE" id="PS01124">
    <property type="entry name" value="HTH_ARAC_FAMILY_2"/>
    <property type="match status" value="1"/>
</dbReference>
<feature type="domain" description="HTH araC/xylS-type" evidence="4">
    <location>
        <begin position="211"/>
        <end position="308"/>
    </location>
</feature>
<proteinExistence type="predicted"/>
<evidence type="ECO:0000256" key="3">
    <source>
        <dbReference type="ARBA" id="ARBA00023163"/>
    </source>
</evidence>
<dbReference type="InterPro" id="IPR032783">
    <property type="entry name" value="AraC_lig"/>
</dbReference>
<accession>A0A2G8T520</accession>
<dbReference type="SMART" id="SM00342">
    <property type="entry name" value="HTH_ARAC"/>
    <property type="match status" value="1"/>
</dbReference>
<dbReference type="Pfam" id="PF12833">
    <property type="entry name" value="HTH_18"/>
    <property type="match status" value="1"/>
</dbReference>
<dbReference type="PANTHER" id="PTHR46796">
    <property type="entry name" value="HTH-TYPE TRANSCRIPTIONAL ACTIVATOR RHAS-RELATED"/>
    <property type="match status" value="1"/>
</dbReference>
<dbReference type="InterPro" id="IPR050204">
    <property type="entry name" value="AraC_XylS_family_regulators"/>
</dbReference>
<dbReference type="InterPro" id="IPR020449">
    <property type="entry name" value="Tscrpt_reg_AraC-type_HTH"/>
</dbReference>
<dbReference type="PANTHER" id="PTHR46796:SF13">
    <property type="entry name" value="HTH-TYPE TRANSCRIPTIONAL ACTIVATOR RHAS"/>
    <property type="match status" value="1"/>
</dbReference>
<dbReference type="InterPro" id="IPR018060">
    <property type="entry name" value="HTH_AraC"/>
</dbReference>
<sequence length="312" mass="33096">MVSPLVDCVCASPMLPVCTVDLSPIVHNSCLYVSGKSMDMFSGLSSSFAINAQVFHTGELCGVADFSDDHGVGHLHIVRHGRATVFYPDRAAIEIETPSVLFYPRALNHRLVVPDASAADVLCATISFAGGAQNPLAGSLPDSLLVPLDSVATLAATLDVLYQEAGADAYGRQVILDRLCEVLIVQLLRYAVSSELIEHGALAGASNIFLARALSAIHARPGQAWSIASLADEAGMSRSAFSRLFHDVVGVTPAAYLADCRIAAAQRLLDEDRPVGTVALEVGYGSQPAFTKAFTRRVGMSPREWRKRSGSG</sequence>
<organism evidence="5 6">
    <name type="scientific">Massilia psychrophila</name>
    <dbReference type="NCBI Taxonomy" id="1603353"/>
    <lineage>
        <taxon>Bacteria</taxon>
        <taxon>Pseudomonadati</taxon>
        <taxon>Pseudomonadota</taxon>
        <taxon>Betaproteobacteria</taxon>
        <taxon>Burkholderiales</taxon>
        <taxon>Oxalobacteraceae</taxon>
        <taxon>Telluria group</taxon>
        <taxon>Massilia</taxon>
    </lineage>
</organism>
<dbReference type="PROSITE" id="PS00041">
    <property type="entry name" value="HTH_ARAC_FAMILY_1"/>
    <property type="match status" value="1"/>
</dbReference>
<evidence type="ECO:0000259" key="4">
    <source>
        <dbReference type="PROSITE" id="PS01124"/>
    </source>
</evidence>
<dbReference type="GO" id="GO:0003700">
    <property type="term" value="F:DNA-binding transcription factor activity"/>
    <property type="evidence" value="ECO:0007669"/>
    <property type="project" value="InterPro"/>
</dbReference>
<dbReference type="InterPro" id="IPR009057">
    <property type="entry name" value="Homeodomain-like_sf"/>
</dbReference>
<evidence type="ECO:0000256" key="1">
    <source>
        <dbReference type="ARBA" id="ARBA00023015"/>
    </source>
</evidence>
<evidence type="ECO:0000313" key="5">
    <source>
        <dbReference type="EMBL" id="PIL41114.1"/>
    </source>
</evidence>
<dbReference type="PRINTS" id="PR00032">
    <property type="entry name" value="HTHARAC"/>
</dbReference>
<comment type="caution">
    <text evidence="5">The sequence shown here is derived from an EMBL/GenBank/DDBJ whole genome shotgun (WGS) entry which is preliminary data.</text>
</comment>
<dbReference type="GO" id="GO:0043565">
    <property type="term" value="F:sequence-specific DNA binding"/>
    <property type="evidence" value="ECO:0007669"/>
    <property type="project" value="InterPro"/>
</dbReference>
<dbReference type="AlphaFoldDB" id="A0A2G8T520"/>
<evidence type="ECO:0000313" key="6">
    <source>
        <dbReference type="Proteomes" id="UP000228593"/>
    </source>
</evidence>
<gene>
    <name evidence="5" type="ORF">CR103_03125</name>
</gene>
<keyword evidence="6" id="KW-1185">Reference proteome</keyword>
<dbReference type="InterPro" id="IPR018062">
    <property type="entry name" value="HTH_AraC-typ_CS"/>
</dbReference>
<name>A0A2G8T520_9BURK</name>
<dbReference type="Pfam" id="PF12852">
    <property type="entry name" value="Cupin_6"/>
    <property type="match status" value="1"/>
</dbReference>
<evidence type="ECO:0000256" key="2">
    <source>
        <dbReference type="ARBA" id="ARBA00023125"/>
    </source>
</evidence>
<dbReference type="OrthoDB" id="9789899at2"/>
<dbReference type="SUPFAM" id="SSF46689">
    <property type="entry name" value="Homeodomain-like"/>
    <property type="match status" value="2"/>
</dbReference>
<reference evidence="5 6" key="1">
    <citation type="submission" date="2017-10" db="EMBL/GenBank/DDBJ databases">
        <title>Massilia psychrophilum sp. nov., a novel purple-pigmented bacterium isolated from Tianshan glacier, Xinjiang Municipality, China.</title>
        <authorList>
            <person name="Wang H."/>
        </authorList>
    </citation>
    <scope>NUCLEOTIDE SEQUENCE [LARGE SCALE GENOMIC DNA]</scope>
    <source>
        <strain evidence="5 6">JCM 30813</strain>
    </source>
</reference>